<dbReference type="Proteomes" id="UP000886757">
    <property type="component" value="Unassembled WGS sequence"/>
</dbReference>
<dbReference type="PANTHER" id="PTHR32022">
    <property type="entry name" value="D-GLUTAMATE CYCLASE, MITOCHONDRIAL"/>
    <property type="match status" value="1"/>
</dbReference>
<dbReference type="AlphaFoldDB" id="A0A9D1ADG0"/>
<proteinExistence type="predicted"/>
<dbReference type="Pfam" id="PF14336">
    <property type="entry name" value="GLUCM-like_C"/>
    <property type="match status" value="1"/>
</dbReference>
<evidence type="ECO:0000313" key="2">
    <source>
        <dbReference type="EMBL" id="HIR14222.1"/>
    </source>
</evidence>
<dbReference type="InterPro" id="IPR025504">
    <property type="entry name" value="GLUCM_C"/>
</dbReference>
<protein>
    <submittedName>
        <fullName evidence="2">DUF4392 domain-containing protein</fullName>
    </submittedName>
</protein>
<gene>
    <name evidence="2" type="ORF">IAB31_09905</name>
</gene>
<comment type="caution">
    <text evidence="2">The sequence shown here is derived from an EMBL/GenBank/DDBJ whole genome shotgun (WGS) entry which is preliminary data.</text>
</comment>
<evidence type="ECO:0000313" key="3">
    <source>
        <dbReference type="Proteomes" id="UP000886757"/>
    </source>
</evidence>
<name>A0A9D1ADG0_9FIRM</name>
<reference evidence="2" key="2">
    <citation type="journal article" date="2021" name="PeerJ">
        <title>Extensive microbial diversity within the chicken gut microbiome revealed by metagenomics and culture.</title>
        <authorList>
            <person name="Gilroy R."/>
            <person name="Ravi A."/>
            <person name="Getino M."/>
            <person name="Pursley I."/>
            <person name="Horton D.L."/>
            <person name="Alikhan N.F."/>
            <person name="Baker D."/>
            <person name="Gharbi K."/>
            <person name="Hall N."/>
            <person name="Watson M."/>
            <person name="Adriaenssens E.M."/>
            <person name="Foster-Nyarko E."/>
            <person name="Jarju S."/>
            <person name="Secka A."/>
            <person name="Antonio M."/>
            <person name="Oren A."/>
            <person name="Chaudhuri R.R."/>
            <person name="La Ragione R."/>
            <person name="Hildebrand F."/>
            <person name="Pallen M.J."/>
        </authorList>
    </citation>
    <scope>NUCLEOTIDE SEQUENCE</scope>
    <source>
        <strain evidence="2">ChiSjej4B22-8148</strain>
    </source>
</reference>
<dbReference type="PANTHER" id="PTHR32022:SF10">
    <property type="entry name" value="D-GLUTAMATE CYCLASE, MITOCHONDRIAL"/>
    <property type="match status" value="1"/>
</dbReference>
<accession>A0A9D1ADG0</accession>
<dbReference type="Gene3D" id="3.90.1640.20">
    <property type="entry name" value="TON_0340"/>
    <property type="match status" value="1"/>
</dbReference>
<reference evidence="2" key="1">
    <citation type="submission" date="2020-10" db="EMBL/GenBank/DDBJ databases">
        <authorList>
            <person name="Gilroy R."/>
        </authorList>
    </citation>
    <scope>NUCLEOTIDE SEQUENCE</scope>
    <source>
        <strain evidence="2">ChiSjej4B22-8148</strain>
    </source>
</reference>
<dbReference type="EMBL" id="DVGK01000112">
    <property type="protein sequence ID" value="HIR14222.1"/>
    <property type="molecule type" value="Genomic_DNA"/>
</dbReference>
<sequence>MSETKTVPKQSSIEDIMLRYSARGMTVLREYMKKDFCKEAADRILALERGTVLLTTGFYVNGHAETDGPPGAFILAKALQKLGFSPIMITDDYCRNLFESEKIPVEYVPVNSDSRIYRELLTRYQPVCLISVERCGKTAEKDYINMRGISIASKTAPIDTMFDLARSRGILTVGIGDGGNEIGMGNLKDVIARKLQFTPCAVQVDELIIATTSNWGAYGLAAWMEMLEGEKLLPGISKLEAYLKKIVQKGCVDGVVQKPQVSVDGFSFQVEKEILTDLMKLSEKRLASSPSPISA</sequence>
<feature type="domain" description="D-glutamate cyclase-like C-terminal" evidence="1">
    <location>
        <begin position="23"/>
        <end position="278"/>
    </location>
</feature>
<evidence type="ECO:0000259" key="1">
    <source>
        <dbReference type="Pfam" id="PF14336"/>
    </source>
</evidence>
<organism evidence="2 3">
    <name type="scientific">Candidatus Choladousia intestinavium</name>
    <dbReference type="NCBI Taxonomy" id="2840727"/>
    <lineage>
        <taxon>Bacteria</taxon>
        <taxon>Bacillati</taxon>
        <taxon>Bacillota</taxon>
        <taxon>Clostridia</taxon>
        <taxon>Lachnospirales</taxon>
        <taxon>Lachnospiraceae</taxon>
        <taxon>Lachnospiraceae incertae sedis</taxon>
        <taxon>Candidatus Choladousia</taxon>
    </lineage>
</organism>